<keyword evidence="3" id="KW-0732">Signal</keyword>
<comment type="caution">
    <text evidence="4">The sequence shown here is derived from an EMBL/GenBank/DDBJ whole genome shotgun (WGS) entry which is preliminary data.</text>
</comment>
<feature type="compositionally biased region" description="Polar residues" evidence="1">
    <location>
        <begin position="121"/>
        <end position="136"/>
    </location>
</feature>
<keyword evidence="2" id="KW-1133">Transmembrane helix</keyword>
<dbReference type="AlphaFoldDB" id="A0AAD3HDD3"/>
<keyword evidence="5" id="KW-1185">Reference proteome</keyword>
<sequence>MKFISSIVCASLATSAVAFAPSKQSVPTVSLEASFDPLNLAEGKTQNNSVMKFASTAAASLALSPLAAIAEEVQDDYEYGAVDAPIGLAWGAGVLVILTALLPLALQGGEEAFEEMRQQDSDTWGTGNSNKLNKRR</sequence>
<reference evidence="4 5" key="1">
    <citation type="journal article" date="2021" name="Sci. Rep.">
        <title>The genome of the diatom Chaetoceros tenuissimus carries an ancient integrated fragment of an extant virus.</title>
        <authorList>
            <person name="Hongo Y."/>
            <person name="Kimura K."/>
            <person name="Takaki Y."/>
            <person name="Yoshida Y."/>
            <person name="Baba S."/>
            <person name="Kobayashi G."/>
            <person name="Nagasaki K."/>
            <person name="Hano T."/>
            <person name="Tomaru Y."/>
        </authorList>
    </citation>
    <scope>NUCLEOTIDE SEQUENCE [LARGE SCALE GENOMIC DNA]</scope>
    <source>
        <strain evidence="4 5">NIES-3715</strain>
    </source>
</reference>
<feature type="region of interest" description="Disordered" evidence="1">
    <location>
        <begin position="116"/>
        <end position="136"/>
    </location>
</feature>
<evidence type="ECO:0000256" key="1">
    <source>
        <dbReference type="SAM" id="MobiDB-lite"/>
    </source>
</evidence>
<evidence type="ECO:0000313" key="5">
    <source>
        <dbReference type="Proteomes" id="UP001054902"/>
    </source>
</evidence>
<accession>A0AAD3HDD3</accession>
<protein>
    <recommendedName>
        <fullName evidence="6">PSII 6.1 kDa protein</fullName>
    </recommendedName>
</protein>
<evidence type="ECO:0000313" key="4">
    <source>
        <dbReference type="EMBL" id="GFH59086.1"/>
    </source>
</evidence>
<feature type="transmembrane region" description="Helical" evidence="2">
    <location>
        <begin position="86"/>
        <end position="106"/>
    </location>
</feature>
<feature type="signal peptide" evidence="3">
    <location>
        <begin position="1"/>
        <end position="18"/>
    </location>
</feature>
<evidence type="ECO:0000256" key="3">
    <source>
        <dbReference type="SAM" id="SignalP"/>
    </source>
</evidence>
<name>A0AAD3HDD3_9STRA</name>
<evidence type="ECO:0000256" key="2">
    <source>
        <dbReference type="SAM" id="Phobius"/>
    </source>
</evidence>
<dbReference type="EMBL" id="BLLK01000062">
    <property type="protein sequence ID" value="GFH59086.1"/>
    <property type="molecule type" value="Genomic_DNA"/>
</dbReference>
<keyword evidence="2" id="KW-0472">Membrane</keyword>
<dbReference type="Proteomes" id="UP001054902">
    <property type="component" value="Unassembled WGS sequence"/>
</dbReference>
<gene>
    <name evidence="4" type="ORF">CTEN210_15562</name>
</gene>
<keyword evidence="2" id="KW-0812">Transmembrane</keyword>
<evidence type="ECO:0008006" key="6">
    <source>
        <dbReference type="Google" id="ProtNLM"/>
    </source>
</evidence>
<feature type="chain" id="PRO_5042132900" description="PSII 6.1 kDa protein" evidence="3">
    <location>
        <begin position="19"/>
        <end position="136"/>
    </location>
</feature>
<organism evidence="4 5">
    <name type="scientific">Chaetoceros tenuissimus</name>
    <dbReference type="NCBI Taxonomy" id="426638"/>
    <lineage>
        <taxon>Eukaryota</taxon>
        <taxon>Sar</taxon>
        <taxon>Stramenopiles</taxon>
        <taxon>Ochrophyta</taxon>
        <taxon>Bacillariophyta</taxon>
        <taxon>Coscinodiscophyceae</taxon>
        <taxon>Chaetocerotophycidae</taxon>
        <taxon>Chaetocerotales</taxon>
        <taxon>Chaetocerotaceae</taxon>
        <taxon>Chaetoceros</taxon>
    </lineage>
</organism>
<proteinExistence type="predicted"/>